<dbReference type="GO" id="GO:0030246">
    <property type="term" value="F:carbohydrate binding"/>
    <property type="evidence" value="ECO:0007669"/>
    <property type="project" value="InterPro"/>
</dbReference>
<accession>A0A069CT58</accession>
<dbReference type="Pfam" id="PF03633">
    <property type="entry name" value="Glyco_hydro_65C"/>
    <property type="match status" value="1"/>
</dbReference>
<feature type="active site" description="Proton donor" evidence="4">
    <location>
        <position position="481"/>
    </location>
</feature>
<evidence type="ECO:0000313" key="10">
    <source>
        <dbReference type="Proteomes" id="UP000030643"/>
    </source>
</evidence>
<dbReference type="AlphaFoldDB" id="A0A069CT58"/>
<evidence type="ECO:0000259" key="7">
    <source>
        <dbReference type="Pfam" id="PF03633"/>
    </source>
</evidence>
<evidence type="ECO:0000256" key="1">
    <source>
        <dbReference type="ARBA" id="ARBA00006768"/>
    </source>
</evidence>
<reference evidence="10" key="1">
    <citation type="journal article" date="2014" name="Genome Announc.">
        <title>Draft genome sequence of Weissella oryzae SG25T, isolated from fermented rice grains.</title>
        <authorList>
            <person name="Tanizawa Y."/>
            <person name="Fujisawa T."/>
            <person name="Mochizuki T."/>
            <person name="Kaminuma E."/>
            <person name="Suzuki Y."/>
            <person name="Nakamura Y."/>
            <person name="Tohno M."/>
        </authorList>
    </citation>
    <scope>NUCLEOTIDE SEQUENCE [LARGE SCALE GENOMIC DNA]</scope>
    <source>
        <strain evidence="10">DSM 25784 / JCM 18191 / LMG 30913 / SG25</strain>
    </source>
</reference>
<feature type="binding site" evidence="5">
    <location>
        <begin position="343"/>
        <end position="344"/>
    </location>
    <ligand>
        <name>substrate</name>
    </ligand>
</feature>
<dbReference type="GO" id="GO:0005975">
    <property type="term" value="P:carbohydrate metabolic process"/>
    <property type="evidence" value="ECO:0007669"/>
    <property type="project" value="InterPro"/>
</dbReference>
<evidence type="ECO:0000259" key="8">
    <source>
        <dbReference type="Pfam" id="PF03636"/>
    </source>
</evidence>
<dbReference type="InterPro" id="IPR017045">
    <property type="entry name" value="Malt_Pase/Glycosyl_Hdrlase"/>
</dbReference>
<dbReference type="GO" id="GO:0016757">
    <property type="term" value="F:glycosyltransferase activity"/>
    <property type="evidence" value="ECO:0007669"/>
    <property type="project" value="UniProtKB-KW"/>
</dbReference>
<comment type="similarity">
    <text evidence="1">Belongs to the glycosyl hydrolase 65 family.</text>
</comment>
<dbReference type="InterPro" id="IPR008928">
    <property type="entry name" value="6-hairpin_glycosidase_sf"/>
</dbReference>
<dbReference type="PANTHER" id="PTHR11051:SF8">
    <property type="entry name" value="PROTEIN-GLUCOSYLGALACTOSYLHYDROXYLYSINE GLUCOSIDASE"/>
    <property type="match status" value="1"/>
</dbReference>
<dbReference type="SUPFAM" id="SSF74650">
    <property type="entry name" value="Galactose mutarotase-like"/>
    <property type="match status" value="1"/>
</dbReference>
<dbReference type="RefSeq" id="WP_027698534.1">
    <property type="nucleotide sequence ID" value="NZ_DF820486.1"/>
</dbReference>
<dbReference type="eggNOG" id="COG1554">
    <property type="taxonomic scope" value="Bacteria"/>
</dbReference>
<dbReference type="Proteomes" id="UP000030643">
    <property type="component" value="Unassembled WGS sequence"/>
</dbReference>
<organism evidence="9 10">
    <name type="scientific">Weissella oryzae (strain DSM 25784 / JCM 18191 / LMG 30913 / SG25)</name>
    <dbReference type="NCBI Taxonomy" id="1329250"/>
    <lineage>
        <taxon>Bacteria</taxon>
        <taxon>Bacillati</taxon>
        <taxon>Bacillota</taxon>
        <taxon>Bacilli</taxon>
        <taxon>Lactobacillales</taxon>
        <taxon>Lactobacillaceae</taxon>
        <taxon>Weissella</taxon>
    </lineage>
</organism>
<dbReference type="OrthoDB" id="9758855at2"/>
<evidence type="ECO:0000256" key="3">
    <source>
        <dbReference type="ARBA" id="ARBA00022679"/>
    </source>
</evidence>
<evidence type="ECO:0000259" key="6">
    <source>
        <dbReference type="Pfam" id="PF03632"/>
    </source>
</evidence>
<dbReference type="InterPro" id="IPR011013">
    <property type="entry name" value="Gal_mutarotase_sf_dom"/>
</dbReference>
<dbReference type="InterPro" id="IPR005196">
    <property type="entry name" value="Glyco_hydro_65_N"/>
</dbReference>
<evidence type="ECO:0000256" key="2">
    <source>
        <dbReference type="ARBA" id="ARBA00022676"/>
    </source>
</evidence>
<keyword evidence="2" id="KW-0328">Glycosyltransferase</keyword>
<feature type="domain" description="Glycoside hydrolase family 65 N-terminal" evidence="8">
    <location>
        <begin position="17"/>
        <end position="253"/>
    </location>
</feature>
<evidence type="ECO:0000256" key="4">
    <source>
        <dbReference type="PIRSR" id="PIRSR036289-50"/>
    </source>
</evidence>
<feature type="domain" description="Glycoside hydrolase family 65 C-terminal" evidence="7">
    <location>
        <begin position="713"/>
        <end position="770"/>
    </location>
</feature>
<gene>
    <name evidence="9" type="primary">trePP</name>
    <name evidence="9" type="ORF">WOSG25_030190</name>
</gene>
<feature type="binding site" evidence="5">
    <location>
        <begin position="601"/>
        <end position="602"/>
    </location>
    <ligand>
        <name>substrate</name>
    </ligand>
</feature>
<dbReference type="PIRSF" id="PIRSF036289">
    <property type="entry name" value="Glycosyl_hydrolase_malt_phosph"/>
    <property type="match status" value="1"/>
</dbReference>
<dbReference type="Gene3D" id="2.60.420.10">
    <property type="entry name" value="Maltose phosphorylase, domain 3"/>
    <property type="match status" value="1"/>
</dbReference>
<dbReference type="Gene3D" id="2.70.98.40">
    <property type="entry name" value="Glycoside hydrolase, family 65, N-terminal domain"/>
    <property type="match status" value="1"/>
</dbReference>
<dbReference type="STRING" id="1329250.WOSG25_030190"/>
<dbReference type="InterPro" id="IPR005194">
    <property type="entry name" value="Glyco_hydro_65_C"/>
</dbReference>
<dbReference type="InterPro" id="IPR005195">
    <property type="entry name" value="Glyco_hydro_65_M"/>
</dbReference>
<sequence>MADKTWVLTYDGLADGKRAYGQESLLTLGNGYIGWRGAPIFAKFDDAHYPGLYVAGVFNQTQTKVADRDVVNEDMVNMPNPQLFNFYLAGQQVEFNQETIVKRQVSLDFATGILHETVTLALPAGQLTVDWEKYVDPVNYHRFALSVNVMADFDTELRIESLIDGSILNQNVERYRAFDSKEYDVTAIEGDLLLAKTRSNQLDLVVGAKTYGPTGEFSNQNATGTEVQMATMELPLKANQPSRFTKVMAIATSLELAAPKEQVLADLASSAEAIRQASVDYWQAVWQDADIVLDSDDPDMQKMIRMNIFHIRQAAQHKANRDLDVSVGSRGLTGEGYRGHIFWDELFVVPYYAANDPETARDLLQYRVRRLNAAKANAQIDDEQGAMYPWQSGQYGDEQAQYIHLNTVNNEWEPDNSRRQRHISLAIAYNMWIYTQLTNDKTFMNDGGLAVLLETSKFWLNKAELGTDGRYHIAGVMGPDEYHEAYPGAKEGGITDNAYTNIMVAWSLRWLLEIAEDSALDFAKLAAEHDFDQALLDKAKLVADKLALVIDDNGVVAQYAGYFDLKEVDFAAYTEKYGDIHRIDRLLKAEGLSPDDYQVAKQADFLMAIYNLGAKQVATLIEQLGYDLPADWLAINKDYYQARTVHGSTTSRPVFAGIDVTLNEKQEALEYLTTAIGSDFYDIQGGTTAEGVHIGVMGETLEVIQNEFGGVTLRDGRIEIEPNLPQTWRYLKFTQFFRGVRLRIEIKPDTVTVMADKALTVTILGQAVQLLPNQVTEITRGEK</sequence>
<evidence type="ECO:0000313" key="9">
    <source>
        <dbReference type="EMBL" id="GAK30423.1"/>
    </source>
</evidence>
<keyword evidence="10" id="KW-1185">Reference proteome</keyword>
<proteinExistence type="inferred from homology"/>
<dbReference type="EMBL" id="DF820486">
    <property type="protein sequence ID" value="GAK30423.1"/>
    <property type="molecule type" value="Genomic_DNA"/>
</dbReference>
<evidence type="ECO:0000256" key="5">
    <source>
        <dbReference type="PIRSR" id="PIRSR036289-51"/>
    </source>
</evidence>
<dbReference type="Pfam" id="PF03632">
    <property type="entry name" value="Glyco_hydro_65m"/>
    <property type="match status" value="1"/>
</dbReference>
<dbReference type="InterPro" id="IPR012341">
    <property type="entry name" value="6hp_glycosidase-like_sf"/>
</dbReference>
<keyword evidence="9" id="KW-0378">Hydrolase</keyword>
<dbReference type="Pfam" id="PF03636">
    <property type="entry name" value="Glyco_hydro_65N"/>
    <property type="match status" value="1"/>
</dbReference>
<dbReference type="PANTHER" id="PTHR11051">
    <property type="entry name" value="GLYCOSYL HYDROLASE-RELATED"/>
    <property type="match status" value="1"/>
</dbReference>
<name>A0A069CT58_WEIOS</name>
<dbReference type="Gene3D" id="1.50.10.10">
    <property type="match status" value="1"/>
</dbReference>
<dbReference type="SUPFAM" id="SSF48208">
    <property type="entry name" value="Six-hairpin glycosidases"/>
    <property type="match status" value="1"/>
</dbReference>
<feature type="domain" description="Glycoside hydrolase family 65 central catalytic" evidence="6">
    <location>
        <begin position="305"/>
        <end position="701"/>
    </location>
</feature>
<keyword evidence="3" id="KW-0808">Transferase</keyword>
<dbReference type="InterPro" id="IPR037018">
    <property type="entry name" value="GH65_N"/>
</dbReference>
<dbReference type="GO" id="GO:0004553">
    <property type="term" value="F:hydrolase activity, hydrolyzing O-glycosyl compounds"/>
    <property type="evidence" value="ECO:0007669"/>
    <property type="project" value="TreeGrafter"/>
</dbReference>
<protein>
    <submittedName>
        <fullName evidence="9">Trehalose-6-phosphate hydrolase</fullName>
    </submittedName>
</protein>